<protein>
    <submittedName>
        <fullName evidence="1">Uncharacterized protein</fullName>
    </submittedName>
</protein>
<comment type="caution">
    <text evidence="1">The sequence shown here is derived from an EMBL/GenBank/DDBJ whole genome shotgun (WGS) entry which is preliminary data.</text>
</comment>
<sequence length="157" mass="17805">MQSIKTLIGACLSTCEPLHNKRYIKRKLGQNKRCRLRKSNALHRSIYRGILSIRLQANFLIKAVLPSAHPNLYESSPRDIKAAGGGGISKRWHLASFMSEVLRNPIYCLKEHFTRQPLCYHWKCPSSRRNKLAGGTASSKTMNLKLLIAGACLYRHC</sequence>
<reference evidence="1 2" key="1">
    <citation type="submission" date="2021-06" db="EMBL/GenBank/DDBJ databases">
        <title>Caerostris darwini draft genome.</title>
        <authorList>
            <person name="Kono N."/>
            <person name="Arakawa K."/>
        </authorList>
    </citation>
    <scope>NUCLEOTIDE SEQUENCE [LARGE SCALE GENOMIC DNA]</scope>
</reference>
<evidence type="ECO:0000313" key="2">
    <source>
        <dbReference type="Proteomes" id="UP001054837"/>
    </source>
</evidence>
<accession>A0AAV4VJS9</accession>
<evidence type="ECO:0000313" key="1">
    <source>
        <dbReference type="EMBL" id="GIY70094.1"/>
    </source>
</evidence>
<gene>
    <name evidence="1" type="ORF">CDAR_540901</name>
</gene>
<organism evidence="1 2">
    <name type="scientific">Caerostris darwini</name>
    <dbReference type="NCBI Taxonomy" id="1538125"/>
    <lineage>
        <taxon>Eukaryota</taxon>
        <taxon>Metazoa</taxon>
        <taxon>Ecdysozoa</taxon>
        <taxon>Arthropoda</taxon>
        <taxon>Chelicerata</taxon>
        <taxon>Arachnida</taxon>
        <taxon>Araneae</taxon>
        <taxon>Araneomorphae</taxon>
        <taxon>Entelegynae</taxon>
        <taxon>Araneoidea</taxon>
        <taxon>Araneidae</taxon>
        <taxon>Caerostris</taxon>
    </lineage>
</organism>
<dbReference type="AlphaFoldDB" id="A0AAV4VJS9"/>
<keyword evidence="2" id="KW-1185">Reference proteome</keyword>
<dbReference type="Proteomes" id="UP001054837">
    <property type="component" value="Unassembled WGS sequence"/>
</dbReference>
<name>A0AAV4VJS9_9ARAC</name>
<proteinExistence type="predicted"/>
<dbReference type="EMBL" id="BPLQ01013133">
    <property type="protein sequence ID" value="GIY70094.1"/>
    <property type="molecule type" value="Genomic_DNA"/>
</dbReference>